<organism evidence="2 3">
    <name type="scientific">Prorocentrum cordatum</name>
    <dbReference type="NCBI Taxonomy" id="2364126"/>
    <lineage>
        <taxon>Eukaryota</taxon>
        <taxon>Sar</taxon>
        <taxon>Alveolata</taxon>
        <taxon>Dinophyceae</taxon>
        <taxon>Prorocentrales</taxon>
        <taxon>Prorocentraceae</taxon>
        <taxon>Prorocentrum</taxon>
    </lineage>
</organism>
<dbReference type="Proteomes" id="UP001189429">
    <property type="component" value="Unassembled WGS sequence"/>
</dbReference>
<evidence type="ECO:0000313" key="2">
    <source>
        <dbReference type="EMBL" id="CAK0800946.1"/>
    </source>
</evidence>
<accession>A0ABN9Q8K1</accession>
<name>A0ABN9Q8K1_9DINO</name>
<dbReference type="PANTHER" id="PTHR47447">
    <property type="entry name" value="OS03G0856100 PROTEIN"/>
    <property type="match status" value="1"/>
</dbReference>
<evidence type="ECO:0000313" key="3">
    <source>
        <dbReference type="Proteomes" id="UP001189429"/>
    </source>
</evidence>
<comment type="caution">
    <text evidence="2">The sequence shown here is derived from an EMBL/GenBank/DDBJ whole genome shotgun (WGS) entry which is preliminary data.</text>
</comment>
<gene>
    <name evidence="2" type="ORF">PCOR1329_LOCUS8968</name>
</gene>
<evidence type="ECO:0008006" key="4">
    <source>
        <dbReference type="Google" id="ProtNLM"/>
    </source>
</evidence>
<dbReference type="Gene3D" id="1.25.40.10">
    <property type="entry name" value="Tetratricopeptide repeat domain"/>
    <property type="match status" value="1"/>
</dbReference>
<dbReference type="EMBL" id="CAUYUJ010002478">
    <property type="protein sequence ID" value="CAK0800946.1"/>
    <property type="molecule type" value="Genomic_DNA"/>
</dbReference>
<dbReference type="InterPro" id="IPR002885">
    <property type="entry name" value="PPR_rpt"/>
</dbReference>
<reference evidence="2" key="1">
    <citation type="submission" date="2023-10" db="EMBL/GenBank/DDBJ databases">
        <authorList>
            <person name="Chen Y."/>
            <person name="Shah S."/>
            <person name="Dougan E. K."/>
            <person name="Thang M."/>
            <person name="Chan C."/>
        </authorList>
    </citation>
    <scope>NUCLEOTIDE SEQUENCE [LARGE SCALE GENOMIC DNA]</scope>
</reference>
<proteinExistence type="predicted"/>
<protein>
    <recommendedName>
        <fullName evidence="4">Pentatricopeptide repeat-containing protein</fullName>
    </recommendedName>
</protein>
<sequence length="103" mass="11088">MRAAKLDPTDITCTAGISACGKGWQWQRALALLSEMLEAKVESSVIFSYTAGISACEKSEQWQPALALLSEMPDAKLKPNEIATTLGSRRVGRVSSGSVLWLC</sequence>
<dbReference type="PANTHER" id="PTHR47447:SF17">
    <property type="entry name" value="OS12G0638900 PROTEIN"/>
    <property type="match status" value="1"/>
</dbReference>
<keyword evidence="3" id="KW-1185">Reference proteome</keyword>
<dbReference type="Pfam" id="PF01535">
    <property type="entry name" value="PPR"/>
    <property type="match status" value="2"/>
</dbReference>
<keyword evidence="1" id="KW-0677">Repeat</keyword>
<dbReference type="InterPro" id="IPR011990">
    <property type="entry name" value="TPR-like_helical_dom_sf"/>
</dbReference>
<evidence type="ECO:0000256" key="1">
    <source>
        <dbReference type="ARBA" id="ARBA00022737"/>
    </source>
</evidence>